<dbReference type="Gene3D" id="1.25.40.10">
    <property type="entry name" value="Tetratricopeptide repeat domain"/>
    <property type="match status" value="2"/>
</dbReference>
<dbReference type="InterPro" id="IPR027417">
    <property type="entry name" value="P-loop_NTPase"/>
</dbReference>
<accession>A0A0C2XML2</accession>
<dbReference type="OrthoDB" id="771227at2759"/>
<dbReference type="AlphaFoldDB" id="A0A0C2XML2"/>
<dbReference type="PANTHER" id="PTHR46082:SF6">
    <property type="entry name" value="AAA+ ATPASE DOMAIN-CONTAINING PROTEIN-RELATED"/>
    <property type="match status" value="1"/>
</dbReference>
<protein>
    <recommendedName>
        <fullName evidence="3">NB-ARC domain-containing protein</fullName>
    </recommendedName>
</protein>
<dbReference type="STRING" id="933852.A0A0C2XML2"/>
<dbReference type="SUPFAM" id="SSF48452">
    <property type="entry name" value="TPR-like"/>
    <property type="match status" value="3"/>
</dbReference>
<gene>
    <name evidence="1" type="ORF">M408DRAFT_294984</name>
</gene>
<dbReference type="EMBL" id="KN824285">
    <property type="protein sequence ID" value="KIM30192.1"/>
    <property type="molecule type" value="Genomic_DNA"/>
</dbReference>
<dbReference type="Pfam" id="PF13424">
    <property type="entry name" value="TPR_12"/>
    <property type="match status" value="2"/>
</dbReference>
<reference evidence="1 2" key="1">
    <citation type="submission" date="2014-04" db="EMBL/GenBank/DDBJ databases">
        <authorList>
            <consortium name="DOE Joint Genome Institute"/>
            <person name="Kuo A."/>
            <person name="Zuccaro A."/>
            <person name="Kohler A."/>
            <person name="Nagy L.G."/>
            <person name="Floudas D."/>
            <person name="Copeland A."/>
            <person name="Barry K.W."/>
            <person name="Cichocki N."/>
            <person name="Veneault-Fourrey C."/>
            <person name="LaButti K."/>
            <person name="Lindquist E.A."/>
            <person name="Lipzen A."/>
            <person name="Lundell T."/>
            <person name="Morin E."/>
            <person name="Murat C."/>
            <person name="Sun H."/>
            <person name="Tunlid A."/>
            <person name="Henrissat B."/>
            <person name="Grigoriev I.V."/>
            <person name="Hibbett D.S."/>
            <person name="Martin F."/>
            <person name="Nordberg H.P."/>
            <person name="Cantor M.N."/>
            <person name="Hua S.X."/>
        </authorList>
    </citation>
    <scope>NUCLEOTIDE SEQUENCE [LARGE SCALE GENOMIC DNA]</scope>
    <source>
        <strain evidence="1 2">MAFF 305830</strain>
    </source>
</reference>
<evidence type="ECO:0008006" key="3">
    <source>
        <dbReference type="Google" id="ProtNLM"/>
    </source>
</evidence>
<keyword evidence="2" id="KW-1185">Reference proteome</keyword>
<evidence type="ECO:0000313" key="1">
    <source>
        <dbReference type="EMBL" id="KIM30192.1"/>
    </source>
</evidence>
<dbReference type="Proteomes" id="UP000054097">
    <property type="component" value="Unassembled WGS sequence"/>
</dbReference>
<dbReference type="SUPFAM" id="SSF52540">
    <property type="entry name" value="P-loop containing nucleoside triphosphate hydrolases"/>
    <property type="match status" value="1"/>
</dbReference>
<dbReference type="HOGENOM" id="CLU_000288_125_8_1"/>
<sequence length="763" mass="86663">MGGCGKTQMVSYFLQEKGSMYEQVIFTDASSSSTIKEDLQAWTRSLGDGHEEDVWEDALKILAGDLHHGGWLMILDNADDPTLDLITFLPKCYKGTVLITSRNRDTGQLANTHHLELGEMERGEALSVLLRAARRQELQSPDEIENAQALIEKLGFLAVALVQAGCYCHQQSLTVSAERPYFTFRQYATLFSSQRTELMTKAEPSLLDNYKVGAYTAFEISYEAVPEYAKHFLQLVSFFHHGNIPLVAFETAVGLHFRDPRGFLPRPDDHTELLSDLERLLCIEERWNEIYAHEIIRKLRSFSLISASSISNVVFLHLHPLVQSWARDRSSSGQKQYQRMARQVVTVCCYDAAFRIHQHLLSHFDGLIIRNGEAHVNDKMAAGSVLKEFARYDDAEVVYNEALEILRVPVAHDNDATLDAMLSLASAYCEHGKWDAAEALQLEVIDRYKIRESPFIAIAKGRLATTYLHQSRFSEAKELLVQDLDYAISFRGKTHQNTLRAAGNLAAAYAGLGLLSEAEELILETLEQRKAVLGDEHPDTMSAVGTLADIYRSQGRINASEKLDHELLQQRRRLLGKQHPHTILTMATLAHTYNLMGEHHRSEELELEVLELRTRILGRGHPDTLRATSDLAQSYCEMGRYNEAERLELEVLEQSRNVLGVDHLNTILAMGNLATTYTSQGRFNDARKLWFEVWNRRYRVQGGRHPDTTTTLLDLIICIILMPWEMGKSLFVKGFIKYPVTLWRICAEYYRSYPASFFVTETG</sequence>
<organism evidence="1 2">
    <name type="scientific">Serendipita vermifera MAFF 305830</name>
    <dbReference type="NCBI Taxonomy" id="933852"/>
    <lineage>
        <taxon>Eukaryota</taxon>
        <taxon>Fungi</taxon>
        <taxon>Dikarya</taxon>
        <taxon>Basidiomycota</taxon>
        <taxon>Agaricomycotina</taxon>
        <taxon>Agaricomycetes</taxon>
        <taxon>Sebacinales</taxon>
        <taxon>Serendipitaceae</taxon>
        <taxon>Serendipita</taxon>
    </lineage>
</organism>
<name>A0A0C2XML2_SERVB</name>
<dbReference type="Pfam" id="PF13374">
    <property type="entry name" value="TPR_10"/>
    <property type="match status" value="2"/>
</dbReference>
<reference evidence="2" key="2">
    <citation type="submission" date="2015-01" db="EMBL/GenBank/DDBJ databases">
        <title>Evolutionary Origins and Diversification of the Mycorrhizal Mutualists.</title>
        <authorList>
            <consortium name="DOE Joint Genome Institute"/>
            <consortium name="Mycorrhizal Genomics Consortium"/>
            <person name="Kohler A."/>
            <person name="Kuo A."/>
            <person name="Nagy L.G."/>
            <person name="Floudas D."/>
            <person name="Copeland A."/>
            <person name="Barry K.W."/>
            <person name="Cichocki N."/>
            <person name="Veneault-Fourrey C."/>
            <person name="LaButti K."/>
            <person name="Lindquist E.A."/>
            <person name="Lipzen A."/>
            <person name="Lundell T."/>
            <person name="Morin E."/>
            <person name="Murat C."/>
            <person name="Riley R."/>
            <person name="Ohm R."/>
            <person name="Sun H."/>
            <person name="Tunlid A."/>
            <person name="Henrissat B."/>
            <person name="Grigoriev I.V."/>
            <person name="Hibbett D.S."/>
            <person name="Martin F."/>
        </authorList>
    </citation>
    <scope>NUCLEOTIDE SEQUENCE [LARGE SCALE GENOMIC DNA]</scope>
    <source>
        <strain evidence="2">MAFF 305830</strain>
    </source>
</reference>
<dbReference type="InterPro" id="IPR053137">
    <property type="entry name" value="NLR-like"/>
</dbReference>
<dbReference type="InterPro" id="IPR011990">
    <property type="entry name" value="TPR-like_helical_dom_sf"/>
</dbReference>
<dbReference type="Gene3D" id="3.40.50.300">
    <property type="entry name" value="P-loop containing nucleotide triphosphate hydrolases"/>
    <property type="match status" value="1"/>
</dbReference>
<dbReference type="PANTHER" id="PTHR46082">
    <property type="entry name" value="ATP/GTP-BINDING PROTEIN-RELATED"/>
    <property type="match status" value="1"/>
</dbReference>
<evidence type="ECO:0000313" key="2">
    <source>
        <dbReference type="Proteomes" id="UP000054097"/>
    </source>
</evidence>
<proteinExistence type="predicted"/>